<dbReference type="AlphaFoldDB" id="A0A4Y4CT59"/>
<dbReference type="Pfam" id="PF01433">
    <property type="entry name" value="Peptidase_M1"/>
    <property type="match status" value="1"/>
</dbReference>
<dbReference type="GO" id="GO:0008237">
    <property type="term" value="F:metallopeptidase activity"/>
    <property type="evidence" value="ECO:0007669"/>
    <property type="project" value="InterPro"/>
</dbReference>
<evidence type="ECO:0000313" key="3">
    <source>
        <dbReference type="EMBL" id="GEC94634.1"/>
    </source>
</evidence>
<dbReference type="EMBL" id="BJNV01000009">
    <property type="protein sequence ID" value="GEC94634.1"/>
    <property type="molecule type" value="Genomic_DNA"/>
</dbReference>
<dbReference type="Proteomes" id="UP000318422">
    <property type="component" value="Unassembled WGS sequence"/>
</dbReference>
<proteinExistence type="predicted"/>
<evidence type="ECO:0000313" key="4">
    <source>
        <dbReference type="Proteomes" id="UP000318422"/>
    </source>
</evidence>
<keyword evidence="1" id="KW-0732">Signal</keyword>
<reference evidence="3 4" key="1">
    <citation type="submission" date="2019-06" db="EMBL/GenBank/DDBJ databases">
        <title>Whole genome shotgun sequence of Zoogloea ramigera NBRC 15342.</title>
        <authorList>
            <person name="Hosoyama A."/>
            <person name="Uohara A."/>
            <person name="Ohji S."/>
            <person name="Ichikawa N."/>
        </authorList>
    </citation>
    <scope>NUCLEOTIDE SEQUENCE [LARGE SCALE GENOMIC DNA]</scope>
    <source>
        <strain evidence="3 4">NBRC 15342</strain>
    </source>
</reference>
<dbReference type="GO" id="GO:0008270">
    <property type="term" value="F:zinc ion binding"/>
    <property type="evidence" value="ECO:0007669"/>
    <property type="project" value="InterPro"/>
</dbReference>
<protein>
    <submittedName>
        <fullName evidence="3">Peptidase M1</fullName>
    </submittedName>
</protein>
<feature type="chain" id="PRO_5021288386" evidence="1">
    <location>
        <begin position="32"/>
        <end position="686"/>
    </location>
</feature>
<name>A0A4Y4CT59_ZOORA</name>
<accession>A0A4Y4CT59</accession>
<feature type="signal peptide" evidence="1">
    <location>
        <begin position="1"/>
        <end position="31"/>
    </location>
</feature>
<feature type="domain" description="Peptidase M1 membrane alanine aminopeptidase" evidence="2">
    <location>
        <begin position="301"/>
        <end position="441"/>
    </location>
</feature>
<dbReference type="OrthoDB" id="9762302at2"/>
<dbReference type="InterPro" id="IPR014782">
    <property type="entry name" value="Peptidase_M1_dom"/>
</dbReference>
<dbReference type="InterPro" id="IPR027268">
    <property type="entry name" value="Peptidase_M4/M1_CTD_sf"/>
</dbReference>
<sequence>MPAAFRRWSRRLAVLLLLPLLSLMAASLARADGLIELDVSLDPASRAFKASARLSPPEGDFRFMLHESLRVTGASAGGRALTAEALRGPVGFRQWRIRQAAGGAPLQIDYAGQLPPLDLQRDHRSVLQRMPPMSSPEGSYLPAGSGWYPQAREMFGYRLRLSLPGEQRGLVAGKLLAETPPARPGEPYQASFEMRQPTDGIDLMAGPWRVREKNVAREGAPPLVLRTYFAAALDATPGLAEAWLNDSAAYIRRYSQAIGDYPYDNFSVVAGPLPTGFGMPTLTYLGEAVVRLPFIRKTSLGHEVLHNWWGNGVYVDYRRGNWSEGLTTFMADYAYKLDESPAAAAEMRLGWLRDALALPADGQPALRDFRSRSHGAEAAVGYGKAAMLFVMLQDRIGEAAFREGIRSFWARQRFRTAGWGELQAAFEGASGQALGPFFEAWLNQRALPAVRIESAITRADGSQHQLTLNLAQDAPAHPLRLPVEVLAPGRREIHWVSLAGPRASATLRLGFAPQGVRLDPDTRVWRRLPPGSLPPILRQWIGAAAPRLVNAAADTDTRASVDALARRLLENAPTGTPLASALNGREPVILAGTHAEVDRALATAGLPPRPAEVASRGSAQVWTLGPTATRTAPLAVISAEGTAALDALQRGLPHYGAQSWLVFDGGRASAKGTWPASLPVTPVTGR</sequence>
<evidence type="ECO:0000256" key="1">
    <source>
        <dbReference type="SAM" id="SignalP"/>
    </source>
</evidence>
<dbReference type="Gene3D" id="1.10.390.10">
    <property type="entry name" value="Neutral Protease Domain 2"/>
    <property type="match status" value="1"/>
</dbReference>
<dbReference type="SUPFAM" id="SSF55486">
    <property type="entry name" value="Metalloproteases ('zincins'), catalytic domain"/>
    <property type="match status" value="1"/>
</dbReference>
<comment type="caution">
    <text evidence="3">The sequence shown here is derived from an EMBL/GenBank/DDBJ whole genome shotgun (WGS) entry which is preliminary data.</text>
</comment>
<gene>
    <name evidence="3" type="ORF">ZRA01_07070</name>
</gene>
<evidence type="ECO:0000259" key="2">
    <source>
        <dbReference type="Pfam" id="PF01433"/>
    </source>
</evidence>
<organism evidence="3 4">
    <name type="scientific">Zoogloea ramigera</name>
    <dbReference type="NCBI Taxonomy" id="350"/>
    <lineage>
        <taxon>Bacteria</taxon>
        <taxon>Pseudomonadati</taxon>
        <taxon>Pseudomonadota</taxon>
        <taxon>Betaproteobacteria</taxon>
        <taxon>Rhodocyclales</taxon>
        <taxon>Zoogloeaceae</taxon>
        <taxon>Zoogloea</taxon>
    </lineage>
</organism>
<dbReference type="RefSeq" id="WP_141349390.1">
    <property type="nucleotide sequence ID" value="NZ_BJNV01000009.1"/>
</dbReference>
<keyword evidence="4" id="KW-1185">Reference proteome</keyword>